<organism evidence="8">
    <name type="scientific">Baffinella frigidus</name>
    <dbReference type="NCBI Taxonomy" id="2571260"/>
    <lineage>
        <taxon>Eukaryota</taxon>
        <taxon>Cryptophyceae</taxon>
        <taxon>Cryptomonadales</taxon>
        <taxon>Baffinellaceae</taxon>
        <taxon>Baffinella</taxon>
    </lineage>
</organism>
<gene>
    <name evidence="7 8" type="primary">rpl18</name>
</gene>
<proteinExistence type="inferred from homology"/>
<dbReference type="Pfam" id="PF00861">
    <property type="entry name" value="Ribosomal_L18p"/>
    <property type="match status" value="1"/>
</dbReference>
<name>A0A7T8G5L2_9CRYP</name>
<dbReference type="InterPro" id="IPR005484">
    <property type="entry name" value="Ribosomal_uL18_bac/plant/anim"/>
</dbReference>
<evidence type="ECO:0000313" key="8">
    <source>
        <dbReference type="EMBL" id="QQP22400.1"/>
    </source>
</evidence>
<evidence type="ECO:0000256" key="2">
    <source>
        <dbReference type="ARBA" id="ARBA00022730"/>
    </source>
</evidence>
<keyword evidence="4 7" id="KW-0689">Ribosomal protein</keyword>
<dbReference type="GO" id="GO:1990904">
    <property type="term" value="C:ribonucleoprotein complex"/>
    <property type="evidence" value="ECO:0007669"/>
    <property type="project" value="UniProtKB-KW"/>
</dbReference>
<dbReference type="InterPro" id="IPR057268">
    <property type="entry name" value="Ribosomal_L18"/>
</dbReference>
<keyword evidence="8" id="KW-0934">Plastid</keyword>
<dbReference type="GO" id="GO:0003735">
    <property type="term" value="F:structural constituent of ribosome"/>
    <property type="evidence" value="ECO:0007669"/>
    <property type="project" value="InterPro"/>
</dbReference>
<dbReference type="NCBIfam" id="TIGR00060">
    <property type="entry name" value="L18_bact"/>
    <property type="match status" value="1"/>
</dbReference>
<dbReference type="GO" id="GO:0009507">
    <property type="term" value="C:chloroplast"/>
    <property type="evidence" value="ECO:0007669"/>
    <property type="project" value="UniProtKB-SubCell"/>
</dbReference>
<comment type="function">
    <text evidence="7">Binds 5S rRNA, forms part of the central protuberance of the 50S subunit.</text>
</comment>
<dbReference type="InterPro" id="IPR004389">
    <property type="entry name" value="Ribosomal_uL18_bac-type"/>
</dbReference>
<evidence type="ECO:0000256" key="3">
    <source>
        <dbReference type="ARBA" id="ARBA00022884"/>
    </source>
</evidence>
<dbReference type="GO" id="GO:0005840">
    <property type="term" value="C:ribosome"/>
    <property type="evidence" value="ECO:0007669"/>
    <property type="project" value="UniProtKB-KW"/>
</dbReference>
<evidence type="ECO:0000256" key="5">
    <source>
        <dbReference type="ARBA" id="ARBA00023274"/>
    </source>
</evidence>
<dbReference type="HAMAP" id="MF_01337_B">
    <property type="entry name" value="Ribosomal_uL18_B"/>
    <property type="match status" value="1"/>
</dbReference>
<comment type="subunit">
    <text evidence="7">Part of the 50S ribosomal subunit; contacts the 5S rRNA.</text>
</comment>
<dbReference type="GO" id="GO:0006412">
    <property type="term" value="P:translation"/>
    <property type="evidence" value="ECO:0007669"/>
    <property type="project" value="UniProtKB-UniRule"/>
</dbReference>
<evidence type="ECO:0000256" key="4">
    <source>
        <dbReference type="ARBA" id="ARBA00022980"/>
    </source>
</evidence>
<keyword evidence="2 7" id="KW-0699">rRNA-binding</keyword>
<dbReference type="SUPFAM" id="SSF53137">
    <property type="entry name" value="Translational machinery components"/>
    <property type="match status" value="1"/>
</dbReference>
<dbReference type="EMBL" id="MK798155">
    <property type="protein sequence ID" value="QQP22400.1"/>
    <property type="molecule type" value="Genomic_DNA"/>
</dbReference>
<keyword evidence="5 7" id="KW-0687">Ribonucleoprotein</keyword>
<geneLocation type="chloroplast" evidence="8"/>
<dbReference type="GO" id="GO:0008097">
    <property type="term" value="F:5S rRNA binding"/>
    <property type="evidence" value="ECO:0007669"/>
    <property type="project" value="TreeGrafter"/>
</dbReference>
<dbReference type="PANTHER" id="PTHR12899:SF3">
    <property type="entry name" value="LARGE RIBOSOMAL SUBUNIT PROTEIN UL18M"/>
    <property type="match status" value="1"/>
</dbReference>
<keyword evidence="3 7" id="KW-0694">RNA-binding</keyword>
<sequence length="120" mass="13142">MRKNKIKSIDKVKSRIRAKIKGTPIRPRLSIFRSNTNIYAQIIDDVTGRTLASSSSIDPDIRSTIASGATCEASKIVGISIAKKSIQNKITNVVFDRGGLLYHGRIKALADAAREEGLQF</sequence>
<evidence type="ECO:0000256" key="6">
    <source>
        <dbReference type="ARBA" id="ARBA00035303"/>
    </source>
</evidence>
<evidence type="ECO:0000256" key="7">
    <source>
        <dbReference type="HAMAP-Rule" id="MF_01337"/>
    </source>
</evidence>
<protein>
    <recommendedName>
        <fullName evidence="6 7">Large ribosomal subunit protein uL18c</fullName>
    </recommendedName>
</protein>
<comment type="similarity">
    <text evidence="1 7">Belongs to the universal ribosomal protein uL18 family.</text>
</comment>
<dbReference type="CDD" id="cd00432">
    <property type="entry name" value="Ribosomal_L18_L5e"/>
    <property type="match status" value="1"/>
</dbReference>
<reference evidence="8" key="1">
    <citation type="journal article" date="2019" name="Mitochondrial DNA Part B Resour">
        <title>The complete plastid genome of a marine microalgae Cryptophyceae sp. CCMP2293 (Cryptophyta).</title>
        <authorList>
            <person name="Xu K."/>
            <person name="Hu S."/>
            <person name="Tang X."/>
        </authorList>
    </citation>
    <scope>NUCLEOTIDE SEQUENCE</scope>
</reference>
<dbReference type="PANTHER" id="PTHR12899">
    <property type="entry name" value="39S RIBOSOMAL PROTEIN L18, MITOCHONDRIAL"/>
    <property type="match status" value="1"/>
</dbReference>
<keyword evidence="8" id="KW-0150">Chloroplast</keyword>
<evidence type="ECO:0000256" key="1">
    <source>
        <dbReference type="ARBA" id="ARBA00007116"/>
    </source>
</evidence>
<accession>A0A7T8G5L2</accession>
<dbReference type="FunFam" id="3.30.420.100:FF:000001">
    <property type="entry name" value="50S ribosomal protein L18"/>
    <property type="match status" value="1"/>
</dbReference>
<dbReference type="AlphaFoldDB" id="A0A7T8G5L2"/>
<dbReference type="Gene3D" id="3.30.420.100">
    <property type="match status" value="1"/>
</dbReference>
<comment type="subcellular location">
    <subcellularLocation>
        <location evidence="7">Plastid</location>
        <location evidence="7">Chloroplast</location>
    </subcellularLocation>
</comment>